<dbReference type="RefSeq" id="WP_227003666.1">
    <property type="nucleotide sequence ID" value="NZ_CP011797.1"/>
</dbReference>
<evidence type="ECO:0000313" key="5">
    <source>
        <dbReference type="Proteomes" id="UP000229757"/>
    </source>
</evidence>
<dbReference type="PROSITE" id="PS01227">
    <property type="entry name" value="UPF0012"/>
    <property type="match status" value="1"/>
</dbReference>
<name>A0A2K8KU93_9GAMM</name>
<dbReference type="SUPFAM" id="SSF56317">
    <property type="entry name" value="Carbon-nitrogen hydrolase"/>
    <property type="match status" value="1"/>
</dbReference>
<accession>A0A2K8KU93</accession>
<dbReference type="EMBL" id="CP011797">
    <property type="protein sequence ID" value="ATX77421.1"/>
    <property type="molecule type" value="Genomic_DNA"/>
</dbReference>
<dbReference type="Proteomes" id="UP000229757">
    <property type="component" value="Chromosome"/>
</dbReference>
<comment type="similarity">
    <text evidence="1">Belongs to the carbon-nitrogen hydrolase superfamily. NIT1/NIT2 family.</text>
</comment>
<dbReference type="InterPro" id="IPR036526">
    <property type="entry name" value="C-N_Hydrolase_sf"/>
</dbReference>
<protein>
    <submittedName>
        <fullName evidence="4">Amidohydrolase</fullName>
    </submittedName>
</protein>
<feature type="domain" description="CN hydrolase" evidence="3">
    <location>
        <begin position="5"/>
        <end position="255"/>
    </location>
</feature>
<dbReference type="GO" id="GO:0016811">
    <property type="term" value="F:hydrolase activity, acting on carbon-nitrogen (but not peptide) bonds, in linear amides"/>
    <property type="evidence" value="ECO:0007669"/>
    <property type="project" value="InterPro"/>
</dbReference>
<dbReference type="InterPro" id="IPR001110">
    <property type="entry name" value="UPF0012_CS"/>
</dbReference>
<organism evidence="4 5">
    <name type="scientific">Reinekea forsetii</name>
    <dbReference type="NCBI Taxonomy" id="1336806"/>
    <lineage>
        <taxon>Bacteria</taxon>
        <taxon>Pseudomonadati</taxon>
        <taxon>Pseudomonadota</taxon>
        <taxon>Gammaproteobacteria</taxon>
        <taxon>Oceanospirillales</taxon>
        <taxon>Saccharospirillaceae</taxon>
        <taxon>Reinekea</taxon>
    </lineage>
</organism>
<keyword evidence="2 4" id="KW-0378">Hydrolase</keyword>
<dbReference type="PANTHER" id="PTHR23088:SF27">
    <property type="entry name" value="DEAMINATED GLUTATHIONE AMIDASE"/>
    <property type="match status" value="1"/>
</dbReference>
<dbReference type="KEGG" id="rfo:REIFOR_02290"/>
<evidence type="ECO:0000256" key="1">
    <source>
        <dbReference type="ARBA" id="ARBA00010613"/>
    </source>
</evidence>
<proteinExistence type="inferred from homology"/>
<dbReference type="PANTHER" id="PTHR23088">
    <property type="entry name" value="NITRILASE-RELATED"/>
    <property type="match status" value="1"/>
</dbReference>
<dbReference type="Gene3D" id="3.60.110.10">
    <property type="entry name" value="Carbon-nitrogen hydrolase"/>
    <property type="match status" value="1"/>
</dbReference>
<evidence type="ECO:0000313" key="4">
    <source>
        <dbReference type="EMBL" id="ATX77421.1"/>
    </source>
</evidence>
<dbReference type="InterPro" id="IPR003010">
    <property type="entry name" value="C-N_Hydrolase"/>
</dbReference>
<keyword evidence="5" id="KW-1185">Reference proteome</keyword>
<dbReference type="CDD" id="cd07572">
    <property type="entry name" value="nit"/>
    <property type="match status" value="1"/>
</dbReference>
<reference evidence="4 5" key="1">
    <citation type="journal article" date="2017" name="Environ. Microbiol.">
        <title>Genomic and physiological analyses of 'Reinekea forsetii' reveal a versatile opportunistic lifestyle during spring algae blooms.</title>
        <authorList>
            <person name="Avci B."/>
            <person name="Hahnke R.L."/>
            <person name="Chafee M."/>
            <person name="Fischer T."/>
            <person name="Gruber-Vodicka H."/>
            <person name="Tegetmeyer H.E."/>
            <person name="Harder J."/>
            <person name="Fuchs B.M."/>
            <person name="Amann R.I."/>
            <person name="Teeling H."/>
        </authorList>
    </citation>
    <scope>NUCLEOTIDE SEQUENCE [LARGE SCALE GENOMIC DNA]</scope>
    <source>
        <strain evidence="4 5">Hel1_31_D35</strain>
    </source>
</reference>
<dbReference type="AlphaFoldDB" id="A0A2K8KU93"/>
<evidence type="ECO:0000256" key="2">
    <source>
        <dbReference type="ARBA" id="ARBA00022801"/>
    </source>
</evidence>
<dbReference type="PROSITE" id="PS50263">
    <property type="entry name" value="CN_HYDROLASE"/>
    <property type="match status" value="1"/>
</dbReference>
<sequence>MSTPLKIYFVQMTSRIEVDANLAWVGQQVAQAASSGAELVVLPEMFAQMGGLDPRPMAAEERNFDGPVGSVIRTLAQQYGLWIVAGTVPVLTALDSRPRARCHLVNNHGEVVGHYDKMHLFDALVGDQQGVYKESNNYSPGSSVVTLNSPWGALGLAVCYDLRFPELFRQLNDAGAELVIVPSAFTYKTGQAHWEVLCRARAIENGYFIAAVNQCGQHDPRRRTWGHSLLVDPWGEIQDLGAEPCGQLLVVEFDRVAAVRQQLPVNQHRRLD</sequence>
<dbReference type="InterPro" id="IPR045254">
    <property type="entry name" value="Nit1/2_C-N_Hydrolase"/>
</dbReference>
<evidence type="ECO:0000259" key="3">
    <source>
        <dbReference type="PROSITE" id="PS50263"/>
    </source>
</evidence>
<dbReference type="Pfam" id="PF00795">
    <property type="entry name" value="CN_hydrolase"/>
    <property type="match status" value="1"/>
</dbReference>
<gene>
    <name evidence="4" type="ORF">REIFOR_02290</name>
</gene>